<dbReference type="PANTHER" id="PTHR10584">
    <property type="entry name" value="SUGAR KINASE"/>
    <property type="match status" value="1"/>
</dbReference>
<sequence>MFDLISIGDAAVDLFFQIHDAEIEIEKGQKELCLRFGDKLPVDKYMQVLGGNNPNNAVGAARLGMRSAVYLNIGTDEMGKFTLSKLKEEGVDTRYVKVCEGQDSNVSALISFKGERTILTYHQDFKYQLPDLDRAKWIYVSSMGKSAIECNLNGQVENYLERTGASLIYNPGTYELNFGIKKFARLLSLTKLLILNKEEAEQVVGGINMKKMLCGLLDLGSKMVIITDGKNGSYGFSGEKYYKLEAFPAKVVDMTGAGDAYATGVLAAFFHGKDLAEAMRWGAANGASVVEKIGAQAGLLTYDKIQKILKENSKITAEEFINNGGTKT</sequence>
<reference evidence="4 5" key="1">
    <citation type="journal article" date="2015" name="Nature">
        <title>rRNA introns, odd ribosomes, and small enigmatic genomes across a large radiation of phyla.</title>
        <authorList>
            <person name="Brown C.T."/>
            <person name="Hug L.A."/>
            <person name="Thomas B.C."/>
            <person name="Sharon I."/>
            <person name="Castelle C.J."/>
            <person name="Singh A."/>
            <person name="Wilkins M.J."/>
            <person name="Williams K.H."/>
            <person name="Banfield J.F."/>
        </authorList>
    </citation>
    <scope>NUCLEOTIDE SEQUENCE [LARGE SCALE GENOMIC DNA]</scope>
</reference>
<dbReference type="Gene3D" id="3.40.1190.20">
    <property type="match status" value="1"/>
</dbReference>
<accession>A0A0G0WK04</accession>
<dbReference type="GO" id="GO:0006796">
    <property type="term" value="P:phosphate-containing compound metabolic process"/>
    <property type="evidence" value="ECO:0007669"/>
    <property type="project" value="UniProtKB-ARBA"/>
</dbReference>
<evidence type="ECO:0000259" key="3">
    <source>
        <dbReference type="Pfam" id="PF00294"/>
    </source>
</evidence>
<evidence type="ECO:0000313" key="5">
    <source>
        <dbReference type="Proteomes" id="UP000034753"/>
    </source>
</evidence>
<dbReference type="Proteomes" id="UP000034753">
    <property type="component" value="Unassembled WGS sequence"/>
</dbReference>
<protein>
    <recommendedName>
        <fullName evidence="3">Carbohydrate kinase PfkB domain-containing protein</fullName>
    </recommendedName>
</protein>
<keyword evidence="2" id="KW-0418">Kinase</keyword>
<dbReference type="Pfam" id="PF00294">
    <property type="entry name" value="PfkB"/>
    <property type="match status" value="1"/>
</dbReference>
<dbReference type="InterPro" id="IPR002139">
    <property type="entry name" value="Ribo/fructo_kinase"/>
</dbReference>
<dbReference type="PRINTS" id="PR00990">
    <property type="entry name" value="RIBOKINASE"/>
</dbReference>
<organism evidence="4 5">
    <name type="scientific">Candidatus Daviesbacteria bacterium GW2011_GWB1_41_5</name>
    <dbReference type="NCBI Taxonomy" id="1618429"/>
    <lineage>
        <taxon>Bacteria</taxon>
        <taxon>Candidatus Daviesiibacteriota</taxon>
    </lineage>
</organism>
<gene>
    <name evidence="4" type="ORF">UU67_C0031G0017</name>
</gene>
<dbReference type="InterPro" id="IPR029056">
    <property type="entry name" value="Ribokinase-like"/>
</dbReference>
<evidence type="ECO:0000256" key="2">
    <source>
        <dbReference type="ARBA" id="ARBA00022777"/>
    </source>
</evidence>
<dbReference type="InterPro" id="IPR011611">
    <property type="entry name" value="PfkB_dom"/>
</dbReference>
<name>A0A0G0WK04_9BACT</name>
<comment type="caution">
    <text evidence="4">The sequence shown here is derived from an EMBL/GenBank/DDBJ whole genome shotgun (WGS) entry which is preliminary data.</text>
</comment>
<dbReference type="AlphaFoldDB" id="A0A0G0WK04"/>
<dbReference type="GO" id="GO:0016301">
    <property type="term" value="F:kinase activity"/>
    <property type="evidence" value="ECO:0007669"/>
    <property type="project" value="UniProtKB-KW"/>
</dbReference>
<keyword evidence="1" id="KW-0808">Transferase</keyword>
<dbReference type="SUPFAM" id="SSF53613">
    <property type="entry name" value="Ribokinase-like"/>
    <property type="match status" value="1"/>
</dbReference>
<proteinExistence type="predicted"/>
<evidence type="ECO:0000313" key="4">
    <source>
        <dbReference type="EMBL" id="KKS13144.1"/>
    </source>
</evidence>
<dbReference type="EMBL" id="LCBN01000031">
    <property type="protein sequence ID" value="KKS13144.1"/>
    <property type="molecule type" value="Genomic_DNA"/>
</dbReference>
<evidence type="ECO:0000256" key="1">
    <source>
        <dbReference type="ARBA" id="ARBA00022679"/>
    </source>
</evidence>
<dbReference type="PANTHER" id="PTHR10584:SF166">
    <property type="entry name" value="RIBOKINASE"/>
    <property type="match status" value="1"/>
</dbReference>
<feature type="domain" description="Carbohydrate kinase PfkB" evidence="3">
    <location>
        <begin position="36"/>
        <end position="298"/>
    </location>
</feature>